<proteinExistence type="predicted"/>
<keyword evidence="3 5" id="KW-1133">Transmembrane helix</keyword>
<protein>
    <recommendedName>
        <fullName evidence="7">Isoprenylcysteine carboxylmethyltransferase family protein</fullName>
    </recommendedName>
</protein>
<evidence type="ECO:0000313" key="6">
    <source>
        <dbReference type="EMBL" id="GAH86386.1"/>
    </source>
</evidence>
<evidence type="ECO:0000256" key="2">
    <source>
        <dbReference type="ARBA" id="ARBA00022692"/>
    </source>
</evidence>
<dbReference type="PANTHER" id="PTHR12714">
    <property type="entry name" value="PROTEIN-S ISOPRENYLCYSTEINE O-METHYLTRANSFERASE"/>
    <property type="match status" value="1"/>
</dbReference>
<accession>X1IVB0</accession>
<feature type="transmembrane region" description="Helical" evidence="5">
    <location>
        <begin position="38"/>
        <end position="59"/>
    </location>
</feature>
<evidence type="ECO:0000256" key="1">
    <source>
        <dbReference type="ARBA" id="ARBA00004127"/>
    </source>
</evidence>
<feature type="transmembrane region" description="Helical" evidence="5">
    <location>
        <begin position="6"/>
        <end position="26"/>
    </location>
</feature>
<reference evidence="6" key="1">
    <citation type="journal article" date="2014" name="Front. Microbiol.">
        <title>High frequency of phylogenetically diverse reductive dehalogenase-homologous genes in deep subseafloor sedimentary metagenomes.</title>
        <authorList>
            <person name="Kawai M."/>
            <person name="Futagami T."/>
            <person name="Toyoda A."/>
            <person name="Takaki Y."/>
            <person name="Nishi S."/>
            <person name="Hori S."/>
            <person name="Arai W."/>
            <person name="Tsubouchi T."/>
            <person name="Morono Y."/>
            <person name="Uchiyama I."/>
            <person name="Ito T."/>
            <person name="Fujiyama A."/>
            <person name="Inagaki F."/>
            <person name="Takami H."/>
        </authorList>
    </citation>
    <scope>NUCLEOTIDE SEQUENCE</scope>
    <source>
        <strain evidence="6">Expedition CK06-06</strain>
    </source>
</reference>
<evidence type="ECO:0000256" key="3">
    <source>
        <dbReference type="ARBA" id="ARBA00022989"/>
    </source>
</evidence>
<evidence type="ECO:0008006" key="7">
    <source>
        <dbReference type="Google" id="ProtNLM"/>
    </source>
</evidence>
<dbReference type="AlphaFoldDB" id="X1IVB0"/>
<feature type="non-terminal residue" evidence="6">
    <location>
        <position position="1"/>
    </location>
</feature>
<sequence length="117" mass="12912">TAALLAVLGISLLALGMKACPLRVIGGRDRSMLVTKGVYSYVRHPICLSCMLLAFSAAIGFRSSVGLTIAILALIIAYVHASFEERELERRFGRAYREYKSRVGMFVPKRKSTKTTE</sequence>
<comment type="caution">
    <text evidence="6">The sequence shown here is derived from an EMBL/GenBank/DDBJ whole genome shotgun (WGS) entry which is preliminary data.</text>
</comment>
<dbReference type="GO" id="GO:0012505">
    <property type="term" value="C:endomembrane system"/>
    <property type="evidence" value="ECO:0007669"/>
    <property type="project" value="UniProtKB-SubCell"/>
</dbReference>
<dbReference type="GO" id="GO:0016740">
    <property type="term" value="F:transferase activity"/>
    <property type="evidence" value="ECO:0007669"/>
    <property type="project" value="UniProtKB-ARBA"/>
</dbReference>
<organism evidence="6">
    <name type="scientific">marine sediment metagenome</name>
    <dbReference type="NCBI Taxonomy" id="412755"/>
    <lineage>
        <taxon>unclassified sequences</taxon>
        <taxon>metagenomes</taxon>
        <taxon>ecological metagenomes</taxon>
    </lineage>
</organism>
<gene>
    <name evidence="6" type="ORF">S03H2_67137</name>
</gene>
<feature type="transmembrane region" description="Helical" evidence="5">
    <location>
        <begin position="65"/>
        <end position="83"/>
    </location>
</feature>
<name>X1IVB0_9ZZZZ</name>
<dbReference type="Pfam" id="PF04191">
    <property type="entry name" value="PEMT"/>
    <property type="match status" value="1"/>
</dbReference>
<dbReference type="EMBL" id="BARU01043905">
    <property type="protein sequence ID" value="GAH86386.1"/>
    <property type="molecule type" value="Genomic_DNA"/>
</dbReference>
<keyword evidence="2 5" id="KW-0812">Transmembrane</keyword>
<evidence type="ECO:0000256" key="4">
    <source>
        <dbReference type="ARBA" id="ARBA00023136"/>
    </source>
</evidence>
<dbReference type="InterPro" id="IPR007318">
    <property type="entry name" value="Phopholipid_MeTrfase"/>
</dbReference>
<comment type="subcellular location">
    <subcellularLocation>
        <location evidence="1">Endomembrane system</location>
        <topology evidence="1">Multi-pass membrane protein</topology>
    </subcellularLocation>
</comment>
<dbReference type="Gene3D" id="1.20.120.1630">
    <property type="match status" value="1"/>
</dbReference>
<evidence type="ECO:0000256" key="5">
    <source>
        <dbReference type="SAM" id="Phobius"/>
    </source>
</evidence>
<dbReference type="PANTHER" id="PTHR12714:SF9">
    <property type="entry name" value="PROTEIN-S-ISOPRENYLCYSTEINE O-METHYLTRANSFERASE"/>
    <property type="match status" value="1"/>
</dbReference>
<keyword evidence="4 5" id="KW-0472">Membrane</keyword>